<dbReference type="InterPro" id="IPR001986">
    <property type="entry name" value="Enolpyruvate_Tfrase_dom"/>
</dbReference>
<dbReference type="Gene3D" id="3.65.10.10">
    <property type="entry name" value="Enolpyruvate transferase domain"/>
    <property type="match status" value="2"/>
</dbReference>
<dbReference type="PANTHER" id="PTHR21090">
    <property type="entry name" value="AROM/DEHYDROQUINATE SYNTHASE"/>
    <property type="match status" value="1"/>
</dbReference>
<dbReference type="AlphaFoldDB" id="A0A291TAD2"/>
<feature type="active site" description="Proton acceptor" evidence="7">
    <location>
        <position position="302"/>
    </location>
</feature>
<gene>
    <name evidence="7 9" type="primary">aroA</name>
    <name evidence="9" type="ORF">CRH10_06965</name>
</gene>
<comment type="subunit">
    <text evidence="7">Monomer.</text>
</comment>
<dbReference type="Pfam" id="PF00275">
    <property type="entry name" value="EPSP_synthase"/>
    <property type="match status" value="1"/>
</dbReference>
<dbReference type="PANTHER" id="PTHR21090:SF5">
    <property type="entry name" value="PENTAFUNCTIONAL AROM POLYPEPTIDE"/>
    <property type="match status" value="1"/>
</dbReference>
<feature type="binding site" evidence="7">
    <location>
        <position position="26"/>
    </location>
    <ligand>
        <name>3-phosphoshikimate</name>
        <dbReference type="ChEBI" id="CHEBI:145989"/>
    </ligand>
</feature>
<dbReference type="Proteomes" id="UP000223709">
    <property type="component" value="Chromosome"/>
</dbReference>
<feature type="binding site" evidence="7">
    <location>
        <position position="162"/>
    </location>
    <ligand>
        <name>3-phosphoshikimate</name>
        <dbReference type="ChEBI" id="CHEBI:145989"/>
    </ligand>
</feature>
<dbReference type="SUPFAM" id="SSF55205">
    <property type="entry name" value="EPT/RTPC-like"/>
    <property type="match status" value="1"/>
</dbReference>
<evidence type="ECO:0000256" key="1">
    <source>
        <dbReference type="ARBA" id="ARBA00004811"/>
    </source>
</evidence>
<dbReference type="GO" id="GO:0009423">
    <property type="term" value="P:chorismate biosynthetic process"/>
    <property type="evidence" value="ECO:0007669"/>
    <property type="project" value="UniProtKB-UniRule"/>
</dbReference>
<name>A0A291TAD2_9FIRM</name>
<accession>A0A291TAD2</accession>
<evidence type="ECO:0000256" key="4">
    <source>
        <dbReference type="ARBA" id="ARBA00022679"/>
    </source>
</evidence>
<dbReference type="NCBIfam" id="TIGR01356">
    <property type="entry name" value="aroA"/>
    <property type="match status" value="1"/>
</dbReference>
<feature type="binding site" evidence="7">
    <location>
        <position position="378"/>
    </location>
    <ligand>
        <name>phosphoenolpyruvate</name>
        <dbReference type="ChEBI" id="CHEBI:58702"/>
    </ligand>
</feature>
<dbReference type="EC" id="2.5.1.19" evidence="7"/>
<evidence type="ECO:0000256" key="6">
    <source>
        <dbReference type="ARBA" id="ARBA00044633"/>
    </source>
</evidence>
<dbReference type="CDD" id="cd01556">
    <property type="entry name" value="EPSP_synthase"/>
    <property type="match status" value="1"/>
</dbReference>
<keyword evidence="7" id="KW-0963">Cytoplasm</keyword>
<dbReference type="InterPro" id="IPR013792">
    <property type="entry name" value="RNA3'P_cycl/enolpyr_Trfase_a/b"/>
</dbReference>
<dbReference type="InterPro" id="IPR006264">
    <property type="entry name" value="EPSP_synthase"/>
</dbReference>
<feature type="binding site" evidence="7">
    <location>
        <position position="160"/>
    </location>
    <ligand>
        <name>3-phosphoshikimate</name>
        <dbReference type="ChEBI" id="CHEBI:145989"/>
    </ligand>
</feature>
<feature type="binding site" evidence="7">
    <location>
        <position position="333"/>
    </location>
    <ligand>
        <name>phosphoenolpyruvate</name>
        <dbReference type="ChEBI" id="CHEBI:58702"/>
    </ligand>
</feature>
<dbReference type="GO" id="GO:0008652">
    <property type="term" value="P:amino acid biosynthetic process"/>
    <property type="evidence" value="ECO:0007669"/>
    <property type="project" value="UniProtKB-KW"/>
</dbReference>
<dbReference type="GO" id="GO:0005737">
    <property type="term" value="C:cytoplasm"/>
    <property type="evidence" value="ECO:0007669"/>
    <property type="project" value="UniProtKB-SubCell"/>
</dbReference>
<feature type="binding site" evidence="7">
    <location>
        <position position="404"/>
    </location>
    <ligand>
        <name>phosphoenolpyruvate</name>
        <dbReference type="ChEBI" id="CHEBI:58702"/>
    </ligand>
</feature>
<feature type="binding site" evidence="7">
    <location>
        <position position="119"/>
    </location>
    <ligand>
        <name>phosphoenolpyruvate</name>
        <dbReference type="ChEBI" id="CHEBI:58702"/>
    </ligand>
</feature>
<feature type="binding site" evidence="7">
    <location>
        <position position="22"/>
    </location>
    <ligand>
        <name>3-phosphoshikimate</name>
        <dbReference type="ChEBI" id="CHEBI:145989"/>
    </ligand>
</feature>
<keyword evidence="3 7" id="KW-0028">Amino-acid biosynthesis</keyword>
<dbReference type="EMBL" id="CP023819">
    <property type="protein sequence ID" value="ATL90055.1"/>
    <property type="molecule type" value="Genomic_DNA"/>
</dbReference>
<keyword evidence="4 7" id="KW-0808">Transferase</keyword>
<protein>
    <recommendedName>
        <fullName evidence="7">3-phosphoshikimate 1-carboxyvinyltransferase</fullName>
        <ecNumber evidence="7">2.5.1.19</ecNumber>
    </recommendedName>
    <alternativeName>
        <fullName evidence="7">5-enolpyruvylshikimate-3-phosphate synthase</fullName>
        <shortName evidence="7">EPSP synthase</shortName>
        <shortName evidence="7">EPSPS</shortName>
    </alternativeName>
</protein>
<feature type="binding site" evidence="7">
    <location>
        <position position="21"/>
    </location>
    <ligand>
        <name>3-phosphoshikimate</name>
        <dbReference type="ChEBI" id="CHEBI:145989"/>
    </ligand>
</feature>
<dbReference type="PIRSF" id="PIRSF000505">
    <property type="entry name" value="EPSPS"/>
    <property type="match status" value="1"/>
</dbReference>
<evidence type="ECO:0000256" key="2">
    <source>
        <dbReference type="ARBA" id="ARBA00009948"/>
    </source>
</evidence>
<dbReference type="RefSeq" id="WP_098923813.1">
    <property type="nucleotide sequence ID" value="NZ_CP023819.1"/>
</dbReference>
<dbReference type="GO" id="GO:0009073">
    <property type="term" value="P:aromatic amino acid family biosynthetic process"/>
    <property type="evidence" value="ECO:0007669"/>
    <property type="project" value="UniProtKB-KW"/>
</dbReference>
<dbReference type="InterPro" id="IPR023193">
    <property type="entry name" value="EPSP_synthase_CS"/>
</dbReference>
<evidence type="ECO:0000256" key="3">
    <source>
        <dbReference type="ARBA" id="ARBA00022605"/>
    </source>
</evidence>
<dbReference type="InterPro" id="IPR036968">
    <property type="entry name" value="Enolpyruvate_Tfrase_sf"/>
</dbReference>
<comment type="catalytic activity">
    <reaction evidence="6">
        <text>3-phosphoshikimate + phosphoenolpyruvate = 5-O-(1-carboxyvinyl)-3-phosphoshikimate + phosphate</text>
        <dbReference type="Rhea" id="RHEA:21256"/>
        <dbReference type="ChEBI" id="CHEBI:43474"/>
        <dbReference type="ChEBI" id="CHEBI:57701"/>
        <dbReference type="ChEBI" id="CHEBI:58702"/>
        <dbReference type="ChEBI" id="CHEBI:145989"/>
        <dbReference type="EC" id="2.5.1.19"/>
    </reaction>
    <physiologicalReaction direction="left-to-right" evidence="6">
        <dbReference type="Rhea" id="RHEA:21257"/>
    </physiologicalReaction>
</comment>
<comment type="similarity">
    <text evidence="2 7">Belongs to the EPSP synthase family.</text>
</comment>
<feature type="domain" description="Enolpyruvate transferase" evidence="8">
    <location>
        <begin position="8"/>
        <end position="411"/>
    </location>
</feature>
<dbReference type="UniPathway" id="UPA00053">
    <property type="reaction ID" value="UER00089"/>
</dbReference>
<feature type="binding site" evidence="7">
    <location>
        <position position="188"/>
    </location>
    <ligand>
        <name>3-phosphoshikimate</name>
        <dbReference type="ChEBI" id="CHEBI:145989"/>
    </ligand>
</feature>
<comment type="function">
    <text evidence="7">Catalyzes the transfer of the enolpyruvyl moiety of phosphoenolpyruvate (PEP) to the 5-hydroxyl of shikimate-3-phosphate (S3P) to produce enolpyruvyl shikimate-3-phosphate and inorganic phosphate.</text>
</comment>
<dbReference type="PROSITE" id="PS00885">
    <property type="entry name" value="EPSP_SYNTHASE_2"/>
    <property type="match status" value="1"/>
</dbReference>
<keyword evidence="5 7" id="KW-0057">Aromatic amino acid biosynthesis</keyword>
<evidence type="ECO:0000259" key="8">
    <source>
        <dbReference type="Pfam" id="PF00275"/>
    </source>
</evidence>
<feature type="binding site" evidence="7">
    <location>
        <position position="162"/>
    </location>
    <ligand>
        <name>phosphoenolpyruvate</name>
        <dbReference type="ChEBI" id="CHEBI:58702"/>
    </ligand>
</feature>
<feature type="binding site" evidence="7">
    <location>
        <position position="329"/>
    </location>
    <ligand>
        <name>3-phosphoshikimate</name>
        <dbReference type="ChEBI" id="CHEBI:145989"/>
    </ligand>
</feature>
<reference evidence="9 10" key="1">
    <citation type="submission" date="2017-10" db="EMBL/GenBank/DDBJ databases">
        <title>Complete Genome Sequence of Faecalibacterium prausnitzii isolated from the gut of healthy adult Indian.</title>
        <authorList>
            <person name="Bag S."/>
            <person name="Ghosh T.S."/>
            <person name="Das B."/>
        </authorList>
    </citation>
    <scope>NUCLEOTIDE SEQUENCE [LARGE SCALE GENOMIC DNA]</scope>
    <source>
        <strain evidence="9 10">Indica</strain>
    </source>
</reference>
<evidence type="ECO:0000313" key="9">
    <source>
        <dbReference type="EMBL" id="ATL90055.1"/>
    </source>
</evidence>
<sequence length="424" mass="44769">MDVVVKRARAVAGRIAAPPSKSMAHRAVLCAALAKGTSHLHHLAFSKDISATLGAAARLCARVTTGENDAVVEGLGRFLPVDAPVDCCESGSTLRFLIPLAGLTGQEVTFTGRGRLMERPQSVYKTLYQQQGLRFEQGADRLTVEGALTPGEYELAGNVSSQFISGLLFALPLLGGTSTLHLIPPVESRSYIDMTRAVQHAFGVESRWLDENTLEIPGGQHYLPGDYTVEGDYSQAAFPAVLGAVTGGVAITGLSEETLQGDAAILEILRRCGARFTRTGQGVVFEKALLHGTDIDLADCPDLGPVLMVLGLLCEGTTVIRNAERLRIKESDRIEAMETELRACGGQLESEGGTITIHGCAGALHAPEQPLSGHNDHRVVMSLAVLALAAGLALPISGAEAVAKSWPDFLEAIKPLGAEVEHVG</sequence>
<feature type="binding site" evidence="7">
    <location>
        <position position="161"/>
    </location>
    <ligand>
        <name>3-phosphoshikimate</name>
        <dbReference type="ChEBI" id="CHEBI:145989"/>
    </ligand>
</feature>
<comment type="subcellular location">
    <subcellularLocation>
        <location evidence="7">Cytoplasm</location>
    </subcellularLocation>
</comment>
<organism evidence="9 10">
    <name type="scientific">Faecalibacterium prausnitzii</name>
    <dbReference type="NCBI Taxonomy" id="853"/>
    <lineage>
        <taxon>Bacteria</taxon>
        <taxon>Bacillati</taxon>
        <taxon>Bacillota</taxon>
        <taxon>Clostridia</taxon>
        <taxon>Eubacteriales</taxon>
        <taxon>Oscillospiraceae</taxon>
        <taxon>Faecalibacterium</taxon>
    </lineage>
</organism>
<feature type="binding site" evidence="7">
    <location>
        <position position="302"/>
    </location>
    <ligand>
        <name>3-phosphoshikimate</name>
        <dbReference type="ChEBI" id="CHEBI:145989"/>
    </ligand>
</feature>
<dbReference type="GO" id="GO:0003866">
    <property type="term" value="F:3-phosphoshikimate 1-carboxyvinyltransferase activity"/>
    <property type="evidence" value="ECO:0007669"/>
    <property type="project" value="UniProtKB-UniRule"/>
</dbReference>
<proteinExistence type="inferred from homology"/>
<feature type="binding site" evidence="7">
    <location>
        <position position="21"/>
    </location>
    <ligand>
        <name>phosphoenolpyruvate</name>
        <dbReference type="ChEBI" id="CHEBI:58702"/>
    </ligand>
</feature>
<dbReference type="HAMAP" id="MF_00210">
    <property type="entry name" value="EPSP_synth"/>
    <property type="match status" value="1"/>
</dbReference>
<evidence type="ECO:0000313" key="10">
    <source>
        <dbReference type="Proteomes" id="UP000223709"/>
    </source>
</evidence>
<evidence type="ECO:0000256" key="7">
    <source>
        <dbReference type="HAMAP-Rule" id="MF_00210"/>
    </source>
</evidence>
<feature type="binding site" evidence="7">
    <location>
        <position position="91"/>
    </location>
    <ligand>
        <name>phosphoenolpyruvate</name>
        <dbReference type="ChEBI" id="CHEBI:58702"/>
    </ligand>
</feature>
<evidence type="ECO:0000256" key="5">
    <source>
        <dbReference type="ARBA" id="ARBA00023141"/>
    </source>
</evidence>
<comment type="pathway">
    <text evidence="1 7">Metabolic intermediate biosynthesis; chorismate biosynthesis; chorismate from D-erythrose 4-phosphate and phosphoenolpyruvate: step 6/7.</text>
</comment>
<comment type="caution">
    <text evidence="7">Lacks conserved residue(s) required for the propagation of feature annotation.</text>
</comment>